<gene>
    <name evidence="1" type="ORF">SAMN05216223_101696</name>
</gene>
<dbReference type="RefSeq" id="WP_103884037.1">
    <property type="nucleotide sequence ID" value="NZ_FNVU01000001.1"/>
</dbReference>
<dbReference type="AlphaFoldDB" id="A0A1H5TYD4"/>
<dbReference type="GO" id="GO:0016740">
    <property type="term" value="F:transferase activity"/>
    <property type="evidence" value="ECO:0007669"/>
    <property type="project" value="UniProtKB-KW"/>
</dbReference>
<name>A0A1H5TYD4_9ACTN</name>
<protein>
    <submittedName>
        <fullName evidence="1">Uncharacterized nucleotidyltransferase</fullName>
    </submittedName>
</protein>
<reference evidence="1 2" key="1">
    <citation type="submission" date="2016-10" db="EMBL/GenBank/DDBJ databases">
        <authorList>
            <person name="de Groot N.N."/>
        </authorList>
    </citation>
    <scope>NUCLEOTIDE SEQUENCE [LARGE SCALE GENOMIC DNA]</scope>
    <source>
        <strain evidence="1 2">CGMCC 4.2023</strain>
    </source>
</reference>
<dbReference type="Proteomes" id="UP000236754">
    <property type="component" value="Unassembled WGS sequence"/>
</dbReference>
<dbReference type="Pfam" id="PF14907">
    <property type="entry name" value="NTP_transf_5"/>
    <property type="match status" value="1"/>
</dbReference>
<evidence type="ECO:0000313" key="2">
    <source>
        <dbReference type="Proteomes" id="UP000236754"/>
    </source>
</evidence>
<sequence>MPKSSELRAVRPEHELILALSQPRLTAADQQHVRRLVAGSAGHLHWGEFVEQAARHQVMPLVSRHLTRLRLTHTEEGKQIIPFAWLYSDVYNGSRRRNEALANEYAVVLRALDEVGIDYLIRKGPVLGEHVYHDRAARRISNIDVFMRRRDYPRFQQLATDLGFRMGELSANGSSIVPFARKTELYWKMNLTNTSLPYARVGDRDLVESYLLSCMFSLFQPMLGIQDDADDFLERSVPTVLYGEPSRMLDPVDQVLDSCIQIHLRATLFYYIESGKDLLVRNFLDLAHLLRQAPAGFPEAFRKRVAKFGVEKSAFYSLHFTRLLYPDAVSDELLEGFRPDDIAYLDEYGGFDGVRYTWQRSFSERLFDPRRVEEVAGRSKVPGPRSVV</sequence>
<organism evidence="1 2">
    <name type="scientific">Actinacidiphila yanglinensis</name>
    <dbReference type="NCBI Taxonomy" id="310779"/>
    <lineage>
        <taxon>Bacteria</taxon>
        <taxon>Bacillati</taxon>
        <taxon>Actinomycetota</taxon>
        <taxon>Actinomycetes</taxon>
        <taxon>Kitasatosporales</taxon>
        <taxon>Streptomycetaceae</taxon>
        <taxon>Actinacidiphila</taxon>
    </lineage>
</organism>
<evidence type="ECO:0000313" key="1">
    <source>
        <dbReference type="EMBL" id="SEF67779.1"/>
    </source>
</evidence>
<dbReference type="InterPro" id="IPR039498">
    <property type="entry name" value="NTP_transf_5"/>
</dbReference>
<keyword evidence="1" id="KW-0808">Transferase</keyword>
<proteinExistence type="predicted"/>
<dbReference type="EMBL" id="FNVU01000001">
    <property type="protein sequence ID" value="SEF67779.1"/>
    <property type="molecule type" value="Genomic_DNA"/>
</dbReference>
<dbReference type="OrthoDB" id="4159853at2"/>
<accession>A0A1H5TYD4</accession>
<keyword evidence="2" id="KW-1185">Reference proteome</keyword>